<protein>
    <submittedName>
        <fullName evidence="2">Uncharacterized protein</fullName>
    </submittedName>
</protein>
<name>A0A368QU55_SETIT</name>
<evidence type="ECO:0000256" key="1">
    <source>
        <dbReference type="SAM" id="MobiDB-lite"/>
    </source>
</evidence>
<feature type="region of interest" description="Disordered" evidence="1">
    <location>
        <begin position="1"/>
        <end position="87"/>
    </location>
</feature>
<reference evidence="2" key="2">
    <citation type="submission" date="2015-07" db="EMBL/GenBank/DDBJ databases">
        <authorList>
            <person name="Noorani M."/>
        </authorList>
    </citation>
    <scope>NUCLEOTIDE SEQUENCE</scope>
    <source>
        <strain evidence="2">Yugu1</strain>
    </source>
</reference>
<sequence>MNFSPIPVLREEGKRTPPRTKLSSPEAHEHEDEQHEGGCGGAFGEDRRTDCGGLKGGRRADGGRTRGEVERRRGRGIERASAKGGPTCRRAGEHRWLCWQSHGVSTPPCVLFSGRDNCPPGFIYIGKLCLLVCLVYLSTPVCIAFKSHKSALTLSFRLIQNSTNFSMSILVLLSNMNRKHEYYNYLLRALCG</sequence>
<gene>
    <name evidence="2" type="ORF">SETIT_4G143500v2</name>
</gene>
<dbReference type="AlphaFoldDB" id="A0A368QU55"/>
<feature type="compositionally biased region" description="Basic and acidic residues" evidence="1">
    <location>
        <begin position="26"/>
        <end position="36"/>
    </location>
</feature>
<organism evidence="2">
    <name type="scientific">Setaria italica</name>
    <name type="common">Foxtail millet</name>
    <name type="synonym">Panicum italicum</name>
    <dbReference type="NCBI Taxonomy" id="4555"/>
    <lineage>
        <taxon>Eukaryota</taxon>
        <taxon>Viridiplantae</taxon>
        <taxon>Streptophyta</taxon>
        <taxon>Embryophyta</taxon>
        <taxon>Tracheophyta</taxon>
        <taxon>Spermatophyta</taxon>
        <taxon>Magnoliopsida</taxon>
        <taxon>Liliopsida</taxon>
        <taxon>Poales</taxon>
        <taxon>Poaceae</taxon>
        <taxon>PACMAD clade</taxon>
        <taxon>Panicoideae</taxon>
        <taxon>Panicodae</taxon>
        <taxon>Paniceae</taxon>
        <taxon>Cenchrinae</taxon>
        <taxon>Setaria</taxon>
    </lineage>
</organism>
<evidence type="ECO:0000313" key="2">
    <source>
        <dbReference type="EMBL" id="RCV21491.1"/>
    </source>
</evidence>
<feature type="compositionally biased region" description="Basic and acidic residues" evidence="1">
    <location>
        <begin position="58"/>
        <end position="81"/>
    </location>
</feature>
<proteinExistence type="predicted"/>
<accession>A0A368QU55</accession>
<reference evidence="2" key="1">
    <citation type="journal article" date="2012" name="Nat. Biotechnol.">
        <title>Reference genome sequence of the model plant Setaria.</title>
        <authorList>
            <person name="Bennetzen J.L."/>
            <person name="Schmutz J."/>
            <person name="Wang H."/>
            <person name="Percifield R."/>
            <person name="Hawkins J."/>
            <person name="Pontaroli A.C."/>
            <person name="Estep M."/>
            <person name="Feng L."/>
            <person name="Vaughn J.N."/>
            <person name="Grimwood J."/>
            <person name="Jenkins J."/>
            <person name="Barry K."/>
            <person name="Lindquist E."/>
            <person name="Hellsten U."/>
            <person name="Deshpande S."/>
            <person name="Wang X."/>
            <person name="Wu X."/>
            <person name="Mitros T."/>
            <person name="Triplett J."/>
            <person name="Yang X."/>
            <person name="Ye C.Y."/>
            <person name="Mauro-Herrera M."/>
            <person name="Wang L."/>
            <person name="Li P."/>
            <person name="Sharma M."/>
            <person name="Sharma R."/>
            <person name="Ronald P.C."/>
            <person name="Panaud O."/>
            <person name="Kellogg E.A."/>
            <person name="Brutnell T.P."/>
            <person name="Doust A.N."/>
            <person name="Tuskan G.A."/>
            <person name="Rokhsar D."/>
            <person name="Devos K.M."/>
        </authorList>
    </citation>
    <scope>NUCLEOTIDE SEQUENCE [LARGE SCALE GENOMIC DNA]</scope>
    <source>
        <strain evidence="2">Yugu1</strain>
    </source>
</reference>
<dbReference type="EMBL" id="CM003531">
    <property type="protein sequence ID" value="RCV21491.1"/>
    <property type="molecule type" value="Genomic_DNA"/>
</dbReference>